<feature type="transmembrane region" description="Helical" evidence="5">
    <location>
        <begin position="235"/>
        <end position="256"/>
    </location>
</feature>
<dbReference type="Pfam" id="PF00324">
    <property type="entry name" value="AA_permease"/>
    <property type="match status" value="1"/>
</dbReference>
<dbReference type="GO" id="GO:0016020">
    <property type="term" value="C:membrane"/>
    <property type="evidence" value="ECO:0007669"/>
    <property type="project" value="UniProtKB-SubCell"/>
</dbReference>
<keyword evidence="4 5" id="KW-0472">Membrane</keyword>
<dbReference type="VEuPathDB" id="FungiDB:BO80DRAFT_462927"/>
<dbReference type="RefSeq" id="XP_025577528.1">
    <property type="nucleotide sequence ID" value="XM_025722550.1"/>
</dbReference>
<sequence length="552" mass="60225">MDCQFKINSSKAPLEACCEKELNLEPAVSMRQGEVDSDVERFGKLHRTLTPRLIHVISLGSNVGSGLFIATGKALADGGPGSMFLGYLVVCIGVWANLQTLTEMTITFPTSGNYIDYADRWVDPALAFGAGLAEWLGWTSVFASEATFFVLLVDFWAGGAIPEAALLTIFLVICLVVFLMPNKYFGWLQYFGSLVKVFLFVFLTILSLAIIGGAGPSGYVRDGSTWTDLPAFKNGFGGFSNAALLALWAIGDQVFIGVMGGEAESPRYSMAHSANLIPWRVAVLYLVSVVLVSLIVPSNDPRLLGGSSTTTSPFVIAVEDAGIKGIPDLINACLIIGILAIALECIFLPSRILRTMALQKLLPSFVANVDEKGRPRWALIITAITAIVLTYMSLSAGGLEVLNWLIAITSASFFTNWAIIAFTSFHFRAAIKAQNSAVLTCPYGWQSYYWPLAPVTVLIITSLLLVCILYLSIAPIGAGFSLYNFFSYMIGITLIIVATALYKIILRTPWRDPATADLVTGRAELTAKEIRQLDAYYERPAWRRIGTYMRLW</sequence>
<evidence type="ECO:0000256" key="4">
    <source>
        <dbReference type="ARBA" id="ARBA00023136"/>
    </source>
</evidence>
<protein>
    <submittedName>
        <fullName evidence="7">Proline-specific permease</fullName>
    </submittedName>
</protein>
<reference evidence="7 8" key="1">
    <citation type="submission" date="2018-02" db="EMBL/GenBank/DDBJ databases">
        <title>The genomes of Aspergillus section Nigri reveals drivers in fungal speciation.</title>
        <authorList>
            <consortium name="DOE Joint Genome Institute"/>
            <person name="Vesth T.C."/>
            <person name="Nybo J."/>
            <person name="Theobald S."/>
            <person name="Brandl J."/>
            <person name="Frisvad J.C."/>
            <person name="Nielsen K.F."/>
            <person name="Lyhne E.K."/>
            <person name="Kogle M.E."/>
            <person name="Kuo A."/>
            <person name="Riley R."/>
            <person name="Clum A."/>
            <person name="Nolan M."/>
            <person name="Lipzen A."/>
            <person name="Salamov A."/>
            <person name="Henrissat B."/>
            <person name="Wiebenga A."/>
            <person name="De vries R.P."/>
            <person name="Grigoriev I.V."/>
            <person name="Mortensen U.H."/>
            <person name="Andersen M.R."/>
            <person name="Baker S.E."/>
        </authorList>
    </citation>
    <scope>NUCLEOTIDE SEQUENCE [LARGE SCALE GENOMIC DNA]</scope>
    <source>
        <strain evidence="7 8">CBS 121593</strain>
    </source>
</reference>
<dbReference type="STRING" id="1448316.A0A395H5P6"/>
<feature type="transmembrane region" description="Helical" evidence="5">
    <location>
        <begin position="81"/>
        <end position="98"/>
    </location>
</feature>
<feature type="transmembrane region" description="Helical" evidence="5">
    <location>
        <begin position="485"/>
        <end position="505"/>
    </location>
</feature>
<feature type="transmembrane region" description="Helical" evidence="5">
    <location>
        <begin position="404"/>
        <end position="427"/>
    </location>
</feature>
<dbReference type="PIRSF" id="PIRSF006060">
    <property type="entry name" value="AA_transporter"/>
    <property type="match status" value="1"/>
</dbReference>
<dbReference type="OrthoDB" id="3900342at2759"/>
<keyword evidence="8" id="KW-1185">Reference proteome</keyword>
<feature type="transmembrane region" description="Helical" evidence="5">
    <location>
        <begin position="194"/>
        <end position="215"/>
    </location>
</feature>
<evidence type="ECO:0000313" key="8">
    <source>
        <dbReference type="Proteomes" id="UP000249402"/>
    </source>
</evidence>
<keyword evidence="2 5" id="KW-0812">Transmembrane</keyword>
<dbReference type="Gene3D" id="1.20.1740.10">
    <property type="entry name" value="Amino acid/polyamine transporter I"/>
    <property type="match status" value="1"/>
</dbReference>
<feature type="domain" description="Amino acid permease/ SLC12A" evidence="6">
    <location>
        <begin position="54"/>
        <end position="509"/>
    </location>
</feature>
<dbReference type="GeneID" id="37227415"/>
<dbReference type="EMBL" id="KZ824428">
    <property type="protein sequence ID" value="RAL03201.1"/>
    <property type="molecule type" value="Genomic_DNA"/>
</dbReference>
<keyword evidence="3 5" id="KW-1133">Transmembrane helix</keyword>
<dbReference type="Proteomes" id="UP000249402">
    <property type="component" value="Unassembled WGS sequence"/>
</dbReference>
<dbReference type="InterPro" id="IPR050524">
    <property type="entry name" value="APC_YAT"/>
</dbReference>
<evidence type="ECO:0000256" key="1">
    <source>
        <dbReference type="ARBA" id="ARBA00004141"/>
    </source>
</evidence>
<dbReference type="GO" id="GO:0015171">
    <property type="term" value="F:amino acid transmembrane transporter activity"/>
    <property type="evidence" value="ECO:0007669"/>
    <property type="project" value="TreeGrafter"/>
</dbReference>
<evidence type="ECO:0000256" key="5">
    <source>
        <dbReference type="SAM" id="Phobius"/>
    </source>
</evidence>
<feature type="transmembrane region" description="Helical" evidence="5">
    <location>
        <begin position="164"/>
        <end position="182"/>
    </location>
</feature>
<comment type="subcellular location">
    <subcellularLocation>
        <location evidence="1">Membrane</location>
        <topology evidence="1">Multi-pass membrane protein</topology>
    </subcellularLocation>
</comment>
<proteinExistence type="predicted"/>
<feature type="transmembrane region" description="Helical" evidence="5">
    <location>
        <begin position="377"/>
        <end position="398"/>
    </location>
</feature>
<dbReference type="AlphaFoldDB" id="A0A395H5P6"/>
<evidence type="ECO:0000313" key="7">
    <source>
        <dbReference type="EMBL" id="RAL03201.1"/>
    </source>
</evidence>
<organism evidence="7 8">
    <name type="scientific">Aspergillus ibericus CBS 121593</name>
    <dbReference type="NCBI Taxonomy" id="1448316"/>
    <lineage>
        <taxon>Eukaryota</taxon>
        <taxon>Fungi</taxon>
        <taxon>Dikarya</taxon>
        <taxon>Ascomycota</taxon>
        <taxon>Pezizomycotina</taxon>
        <taxon>Eurotiomycetes</taxon>
        <taxon>Eurotiomycetidae</taxon>
        <taxon>Eurotiales</taxon>
        <taxon>Aspergillaceae</taxon>
        <taxon>Aspergillus</taxon>
        <taxon>Aspergillus subgen. Circumdati</taxon>
    </lineage>
</organism>
<feature type="transmembrane region" description="Helical" evidence="5">
    <location>
        <begin position="53"/>
        <end position="75"/>
    </location>
</feature>
<name>A0A395H5P6_9EURO</name>
<feature type="transmembrane region" description="Helical" evidence="5">
    <location>
        <begin position="277"/>
        <end position="296"/>
    </location>
</feature>
<evidence type="ECO:0000256" key="2">
    <source>
        <dbReference type="ARBA" id="ARBA00022692"/>
    </source>
</evidence>
<gene>
    <name evidence="7" type="ORF">BO80DRAFT_462927</name>
</gene>
<accession>A0A395H5P6</accession>
<feature type="transmembrane region" description="Helical" evidence="5">
    <location>
        <begin position="329"/>
        <end position="348"/>
    </location>
</feature>
<evidence type="ECO:0000259" key="6">
    <source>
        <dbReference type="Pfam" id="PF00324"/>
    </source>
</evidence>
<dbReference type="PANTHER" id="PTHR43341">
    <property type="entry name" value="AMINO ACID PERMEASE"/>
    <property type="match status" value="1"/>
</dbReference>
<feature type="transmembrane region" description="Helical" evidence="5">
    <location>
        <begin position="448"/>
        <end position="473"/>
    </location>
</feature>
<dbReference type="InterPro" id="IPR004841">
    <property type="entry name" value="AA-permease/SLC12A_dom"/>
</dbReference>
<dbReference type="PANTHER" id="PTHR43341:SF4">
    <property type="entry name" value="ARGININE PERMEASE CAN1-RELATED"/>
    <property type="match status" value="1"/>
</dbReference>
<evidence type="ECO:0000256" key="3">
    <source>
        <dbReference type="ARBA" id="ARBA00022989"/>
    </source>
</evidence>